<dbReference type="EMBL" id="JADPUN010000120">
    <property type="protein sequence ID" value="MBF9129507.1"/>
    <property type="molecule type" value="Genomic_DNA"/>
</dbReference>
<dbReference type="RefSeq" id="WP_196201132.1">
    <property type="nucleotide sequence ID" value="NZ_JADPUN010000120.1"/>
</dbReference>
<comment type="caution">
    <text evidence="1">The sequence shown here is derived from an EMBL/GenBank/DDBJ whole genome shotgun (WGS) entry which is preliminary data.</text>
</comment>
<protein>
    <submittedName>
        <fullName evidence="1">Uncharacterized protein</fullName>
    </submittedName>
</protein>
<name>A0ABS0GUE3_9ACTN</name>
<organism evidence="1 2">
    <name type="scientific">Plantactinospora alkalitolerans</name>
    <dbReference type="NCBI Taxonomy" id="2789879"/>
    <lineage>
        <taxon>Bacteria</taxon>
        <taxon>Bacillati</taxon>
        <taxon>Actinomycetota</taxon>
        <taxon>Actinomycetes</taxon>
        <taxon>Micromonosporales</taxon>
        <taxon>Micromonosporaceae</taxon>
        <taxon>Plantactinospora</taxon>
    </lineage>
</organism>
<sequence>MTDQIRAAHLPDGSVVSSAHTTYVKDHPSETAAWRGTRGGQHEDWEVDKALTGGAEVLRVGDRSIQVVAGARWGNLTVPERAALDAWTRGSADTNGMLYAVRHALAVERNAVGTPLAPDARERLARHLYLTTSGDAHAQPNWDGGGDQHVDRGPWLAKADSILAIARGGNG</sequence>
<gene>
    <name evidence="1" type="ORF">I0C86_11090</name>
</gene>
<proteinExistence type="predicted"/>
<dbReference type="Proteomes" id="UP000638560">
    <property type="component" value="Unassembled WGS sequence"/>
</dbReference>
<keyword evidence="2" id="KW-1185">Reference proteome</keyword>
<evidence type="ECO:0000313" key="1">
    <source>
        <dbReference type="EMBL" id="MBF9129507.1"/>
    </source>
</evidence>
<accession>A0ABS0GUE3</accession>
<evidence type="ECO:0000313" key="2">
    <source>
        <dbReference type="Proteomes" id="UP000638560"/>
    </source>
</evidence>
<reference evidence="1 2" key="1">
    <citation type="submission" date="2020-11" db="EMBL/GenBank/DDBJ databases">
        <title>A novel isolate from a Black sea contaminated sediment with potential to produce alkanes: Plantactinospora alkalitolerans sp. nov.</title>
        <authorList>
            <person name="Carro L."/>
            <person name="Veyisoglu A."/>
            <person name="Guven K."/>
            <person name="Schumann P."/>
            <person name="Klenk H.-P."/>
            <person name="Sahin N."/>
        </authorList>
    </citation>
    <scope>NUCLEOTIDE SEQUENCE [LARGE SCALE GENOMIC DNA]</scope>
    <source>
        <strain evidence="1 2">S1510</strain>
    </source>
</reference>